<dbReference type="NCBIfam" id="TIGR00097">
    <property type="entry name" value="HMP-P_kinase"/>
    <property type="match status" value="1"/>
</dbReference>
<proteinExistence type="predicted"/>
<dbReference type="InterPro" id="IPR029056">
    <property type="entry name" value="Ribokinase-like"/>
</dbReference>
<dbReference type="GO" id="GO:0008902">
    <property type="term" value="F:hydroxymethylpyrimidine kinase activity"/>
    <property type="evidence" value="ECO:0007669"/>
    <property type="project" value="UniProtKB-EC"/>
</dbReference>
<name>A0A3R9NU31_9BACT</name>
<evidence type="ECO:0000256" key="2">
    <source>
        <dbReference type="ARBA" id="ARBA00012135"/>
    </source>
</evidence>
<reference evidence="4 5" key="1">
    <citation type="submission" date="2018-12" db="EMBL/GenBank/DDBJ databases">
        <title>Sequencing of bacterial isolates from soil warming experiment in Harvard Forest, Massachusetts, USA.</title>
        <authorList>
            <person name="Deangelis K."/>
        </authorList>
    </citation>
    <scope>NUCLEOTIDE SEQUENCE [LARGE SCALE GENOMIC DNA]</scope>
    <source>
        <strain evidence="4 5">EB153</strain>
    </source>
</reference>
<dbReference type="GO" id="GO:0009228">
    <property type="term" value="P:thiamine biosynthetic process"/>
    <property type="evidence" value="ECO:0007669"/>
    <property type="project" value="InterPro"/>
</dbReference>
<dbReference type="PANTHER" id="PTHR20858:SF17">
    <property type="entry name" value="HYDROXYMETHYLPYRIMIDINE_PHOSPHOMETHYLPYRIMIDINE KINASE THI20-RELATED"/>
    <property type="match status" value="1"/>
</dbReference>
<dbReference type="SUPFAM" id="SSF53613">
    <property type="entry name" value="Ribokinase-like"/>
    <property type="match status" value="1"/>
</dbReference>
<evidence type="ECO:0000313" key="4">
    <source>
        <dbReference type="EMBL" id="RSL14601.1"/>
    </source>
</evidence>
<dbReference type="RefSeq" id="WP_125483444.1">
    <property type="nucleotide sequence ID" value="NZ_RSDW01000001.1"/>
</dbReference>
<dbReference type="Pfam" id="PF08543">
    <property type="entry name" value="Phos_pyr_kin"/>
    <property type="match status" value="1"/>
</dbReference>
<evidence type="ECO:0000313" key="5">
    <source>
        <dbReference type="Proteomes" id="UP000269669"/>
    </source>
</evidence>
<evidence type="ECO:0000259" key="3">
    <source>
        <dbReference type="Pfam" id="PF08543"/>
    </source>
</evidence>
<comment type="caution">
    <text evidence="4">The sequence shown here is derived from an EMBL/GenBank/DDBJ whole genome shotgun (WGS) entry which is preliminary data.</text>
</comment>
<keyword evidence="4" id="KW-0418">Kinase</keyword>
<keyword evidence="5" id="KW-1185">Reference proteome</keyword>
<dbReference type="Gene3D" id="3.40.1190.20">
    <property type="match status" value="1"/>
</dbReference>
<dbReference type="InterPro" id="IPR013749">
    <property type="entry name" value="PM/HMP-P_kinase-1"/>
</dbReference>
<gene>
    <name evidence="4" type="ORF">EDE15_0053</name>
</gene>
<protein>
    <recommendedName>
        <fullName evidence="2">hydroxymethylpyrimidine kinase</fullName>
        <ecNumber evidence="2">2.7.1.49</ecNumber>
    </recommendedName>
</protein>
<keyword evidence="4" id="KW-0808">Transferase</keyword>
<accession>A0A3R9NU31</accession>
<dbReference type="OrthoDB" id="9810880at2"/>
<comment type="pathway">
    <text evidence="1">Cofactor biosynthesis; thiamine diphosphate biosynthesis.</text>
</comment>
<sequence length="267" mass="28239">MQTVLTIAGFDPSSGAGVTADLMVFAANGFFGTSCITSITVQSTLGVEASHPVSAETVRDTLDCLHDDLPADGIKIGMLATAPIVAAVVDFLTRIRSLTPRIPIVLDPVLRSTSGRELLSQEGLALLRTRLVPLVDWITPNLSELHLLTGLPVTGRDDLTPAAQALQQTFRGLNVLATAGHLDPPNDLLLTDTGEAHSLPGEHIPTTSTHGTGCTLSSALLSRLVLGDDPYDAARSAKQYTTQAIRTAPRLGHGHGPLNHLWPLRHP</sequence>
<dbReference type="AlphaFoldDB" id="A0A3R9NU31"/>
<dbReference type="EC" id="2.7.1.49" evidence="2"/>
<organism evidence="4 5">
    <name type="scientific">Edaphobacter aggregans</name>
    <dbReference type="NCBI Taxonomy" id="570835"/>
    <lineage>
        <taxon>Bacteria</taxon>
        <taxon>Pseudomonadati</taxon>
        <taxon>Acidobacteriota</taxon>
        <taxon>Terriglobia</taxon>
        <taxon>Terriglobales</taxon>
        <taxon>Acidobacteriaceae</taxon>
        <taxon>Edaphobacter</taxon>
    </lineage>
</organism>
<evidence type="ECO:0000256" key="1">
    <source>
        <dbReference type="ARBA" id="ARBA00004948"/>
    </source>
</evidence>
<dbReference type="EMBL" id="RSDW01000001">
    <property type="protein sequence ID" value="RSL14601.1"/>
    <property type="molecule type" value="Genomic_DNA"/>
</dbReference>
<dbReference type="Proteomes" id="UP000269669">
    <property type="component" value="Unassembled WGS sequence"/>
</dbReference>
<dbReference type="CDD" id="cd01169">
    <property type="entry name" value="HMPP_kinase"/>
    <property type="match status" value="1"/>
</dbReference>
<dbReference type="PANTHER" id="PTHR20858">
    <property type="entry name" value="PHOSPHOMETHYLPYRIMIDINE KINASE"/>
    <property type="match status" value="1"/>
</dbReference>
<dbReference type="GO" id="GO:0008972">
    <property type="term" value="F:phosphomethylpyrimidine kinase activity"/>
    <property type="evidence" value="ECO:0007669"/>
    <property type="project" value="InterPro"/>
</dbReference>
<dbReference type="InterPro" id="IPR004399">
    <property type="entry name" value="HMP/HMP-P_kinase_dom"/>
</dbReference>
<dbReference type="GO" id="GO:0005829">
    <property type="term" value="C:cytosol"/>
    <property type="evidence" value="ECO:0007669"/>
    <property type="project" value="TreeGrafter"/>
</dbReference>
<feature type="domain" description="Pyridoxamine kinase/Phosphomethylpyrimidine kinase" evidence="3">
    <location>
        <begin position="11"/>
        <end position="259"/>
    </location>
</feature>